<dbReference type="SUPFAM" id="SSF56436">
    <property type="entry name" value="C-type lectin-like"/>
    <property type="match status" value="1"/>
</dbReference>
<dbReference type="AlphaFoldDB" id="A0AAE1DRN9"/>
<organism evidence="2 3">
    <name type="scientific">Elysia crispata</name>
    <name type="common">lettuce slug</name>
    <dbReference type="NCBI Taxonomy" id="231223"/>
    <lineage>
        <taxon>Eukaryota</taxon>
        <taxon>Metazoa</taxon>
        <taxon>Spiralia</taxon>
        <taxon>Lophotrochozoa</taxon>
        <taxon>Mollusca</taxon>
        <taxon>Gastropoda</taxon>
        <taxon>Heterobranchia</taxon>
        <taxon>Euthyneura</taxon>
        <taxon>Panpulmonata</taxon>
        <taxon>Sacoglossa</taxon>
        <taxon>Placobranchoidea</taxon>
        <taxon>Plakobranchidae</taxon>
        <taxon>Elysia</taxon>
    </lineage>
</organism>
<evidence type="ECO:0000313" key="3">
    <source>
        <dbReference type="Proteomes" id="UP001283361"/>
    </source>
</evidence>
<keyword evidence="3" id="KW-1185">Reference proteome</keyword>
<proteinExistence type="predicted"/>
<dbReference type="InterPro" id="IPR016186">
    <property type="entry name" value="C-type_lectin-like/link_sf"/>
</dbReference>
<sequence>MSTSNLRKAIKDYFAAHLRVPLKLTDEWREGQWVWERNKPARKTHWGVNKPSRSRLKNCAFMSARGDWADDPCDLASDFHICQRQMKHGPSDVEIDVKWSRSPNYVQENSTFLANCSVFYPFLGKITWVLHDKQNMTKLDDLHGNITLFQEPAYMADGTCGQKTTSTISFKVGLQHHGLRFSCFGYSDVNLPKKMCTQKGKPFKYCDISKQITVIEKPRDVKMGRILFHAPPSTLYTGQKVSFGCTAMEPRNSQLAWRVDGVSLNLQQLRGKKTSFVELTERPGKNVGETHSWISFFVREEHDGMVISCHDYSSISQPGECTHQRRRLTYCDVSPRIAVIADGPRGPPILSLDCDGYPGEIHADSKVTASCNVTHGGSGTLIWVAYFREGPKAFTYNDTDRKYLRPHTEVHKNSPANATVLLSELDFTMSLALSGLRIGCFAYDIRNYRPDTLECWDGEYCVVSKKLTVQIRKRCYLEGKSVTGMGPTAVGPNTRSIAVSPGLDLAPIHPNIGSIAVRPNTRSIAV</sequence>
<dbReference type="InterPro" id="IPR016187">
    <property type="entry name" value="CTDL_fold"/>
</dbReference>
<gene>
    <name evidence="2" type="ORF">RRG08_062010</name>
</gene>
<protein>
    <recommendedName>
        <fullName evidence="1">C-type lectin domain-containing protein</fullName>
    </recommendedName>
</protein>
<dbReference type="CDD" id="cd00037">
    <property type="entry name" value="CLECT"/>
    <property type="match status" value="1"/>
</dbReference>
<accession>A0AAE1DRN9</accession>
<dbReference type="Gene3D" id="3.10.100.10">
    <property type="entry name" value="Mannose-Binding Protein A, subunit A"/>
    <property type="match status" value="1"/>
</dbReference>
<name>A0AAE1DRN9_9GAST</name>
<dbReference type="Pfam" id="PF00059">
    <property type="entry name" value="Lectin_C"/>
    <property type="match status" value="1"/>
</dbReference>
<dbReference type="PROSITE" id="PS50041">
    <property type="entry name" value="C_TYPE_LECTIN_2"/>
    <property type="match status" value="1"/>
</dbReference>
<evidence type="ECO:0000313" key="2">
    <source>
        <dbReference type="EMBL" id="KAK3780389.1"/>
    </source>
</evidence>
<comment type="caution">
    <text evidence="2">The sequence shown here is derived from an EMBL/GenBank/DDBJ whole genome shotgun (WGS) entry which is preliminary data.</text>
</comment>
<dbReference type="InterPro" id="IPR001304">
    <property type="entry name" value="C-type_lectin-like"/>
</dbReference>
<evidence type="ECO:0000259" key="1">
    <source>
        <dbReference type="PROSITE" id="PS50041"/>
    </source>
</evidence>
<dbReference type="Proteomes" id="UP001283361">
    <property type="component" value="Unassembled WGS sequence"/>
</dbReference>
<reference evidence="2" key="1">
    <citation type="journal article" date="2023" name="G3 (Bethesda)">
        <title>A reference genome for the long-term kleptoplast-retaining sea slug Elysia crispata morphotype clarki.</title>
        <authorList>
            <person name="Eastman K.E."/>
            <person name="Pendleton A.L."/>
            <person name="Shaikh M.A."/>
            <person name="Suttiyut T."/>
            <person name="Ogas R."/>
            <person name="Tomko P."/>
            <person name="Gavelis G."/>
            <person name="Widhalm J.R."/>
            <person name="Wisecaver J.H."/>
        </authorList>
    </citation>
    <scope>NUCLEOTIDE SEQUENCE</scope>
    <source>
        <strain evidence="2">ECLA1</strain>
    </source>
</reference>
<dbReference type="EMBL" id="JAWDGP010002732">
    <property type="protein sequence ID" value="KAK3780389.1"/>
    <property type="molecule type" value="Genomic_DNA"/>
</dbReference>
<feature type="domain" description="C-type lectin" evidence="1">
    <location>
        <begin position="22"/>
        <end position="74"/>
    </location>
</feature>